<feature type="domain" description="Glycoside hydrolase family 9" evidence="5">
    <location>
        <begin position="102"/>
        <end position="521"/>
    </location>
</feature>
<dbReference type="OrthoDB" id="9758662at2"/>
<dbReference type="Gene3D" id="1.50.10.10">
    <property type="match status" value="1"/>
</dbReference>
<dbReference type="InterPro" id="IPR012341">
    <property type="entry name" value="6hp_glycosidase-like_sf"/>
</dbReference>
<evidence type="ECO:0000256" key="3">
    <source>
        <dbReference type="ARBA" id="ARBA00023277"/>
    </source>
</evidence>
<dbReference type="RefSeq" id="WP_135660193.1">
    <property type="nucleotide sequence ID" value="NZ_SRMQ01000009.1"/>
</dbReference>
<keyword evidence="4" id="KW-0624">Polysaccharide degradation</keyword>
<dbReference type="Pfam" id="PF02927">
    <property type="entry name" value="CelD_N"/>
    <property type="match status" value="1"/>
</dbReference>
<dbReference type="Proteomes" id="UP000297714">
    <property type="component" value="Unassembled WGS sequence"/>
</dbReference>
<keyword evidence="2" id="KW-0136">Cellulose degradation</keyword>
<comment type="caution">
    <text evidence="7">The sequence shown here is derived from an EMBL/GenBank/DDBJ whole genome shotgun (WGS) entry which is preliminary data.</text>
</comment>
<dbReference type="Gene3D" id="2.60.40.10">
    <property type="entry name" value="Immunoglobulins"/>
    <property type="match status" value="1"/>
</dbReference>
<keyword evidence="7" id="KW-0378">Hydrolase</keyword>
<accession>A0A4Z0XZG3</accession>
<dbReference type="GO" id="GO:0008810">
    <property type="term" value="F:cellulase activity"/>
    <property type="evidence" value="ECO:0007669"/>
    <property type="project" value="InterPro"/>
</dbReference>
<dbReference type="Pfam" id="PF00759">
    <property type="entry name" value="Glyco_hydro_9"/>
    <property type="match status" value="1"/>
</dbReference>
<evidence type="ECO:0000256" key="1">
    <source>
        <dbReference type="ARBA" id="ARBA00007072"/>
    </source>
</evidence>
<evidence type="ECO:0000259" key="6">
    <source>
        <dbReference type="Pfam" id="PF02927"/>
    </source>
</evidence>
<dbReference type="AlphaFoldDB" id="A0A4Z0XZG3"/>
<protein>
    <submittedName>
        <fullName evidence="7">Glycosyl hydrolase family 9</fullName>
    </submittedName>
</protein>
<keyword evidence="8" id="KW-1185">Reference proteome</keyword>
<sequence length="586" mass="66564">MKILTNHLGYETADYKKAVYQGKEGDGAERFSLVDESSGETVFSGTALYAGPVGRWNTGSYWTMDFSPVQKPGTYVVELETNRGKVRSFPFEIAVCQHSMRMLNAVTYYFKAQRSTGEWLEEDRCLPFYGEREGVWDVHGGWFDATGDCGIRMSHLSHSTTHNPQQLGWSAYVFLQAADLLMKSGNKNYSILERRMLDEGTFGADFIMRMQAPSGSFFTAILRSDSFGCVHGNRGIGFEYHHSSNQFSEKAETADEETIGDENYEVSFRSGGGMCIAALAAASRHYYPGTDFTQGQYIAAAKRAWDTLYHNNERYTNDGQWNLIDEYCALFAATELYKATREYAYLVRAEEMAGRIMNRMLPLGDALAWFEVLPGEPFYSATDEGMPVLALLAFAEIEPDAREKVRAEASAEKAMRWCLHMASQCVNPFGYPRYQHRDADGRIVNRFFYCHESSAKPWWQGDNARLASLSSAARAVAERTSDRQLQEDLLRFAQDQLNWIMGCNPFDACMIEGYGRNNIQYFFKGRYDFMNCPGGICNGITSALHDEEGIAFIRKPTDEIDDNWRWAEQWIPHASWFLLANALKKR</sequence>
<evidence type="ECO:0000313" key="7">
    <source>
        <dbReference type="EMBL" id="TGJ75937.1"/>
    </source>
</evidence>
<dbReference type="InterPro" id="IPR008928">
    <property type="entry name" value="6-hairpin_glycosidase_sf"/>
</dbReference>
<dbReference type="InterPro" id="IPR004197">
    <property type="entry name" value="Cellulase_Ig-like"/>
</dbReference>
<organism evidence="7 8">
    <name type="scientific">Caproiciproducens galactitolivorans</name>
    <dbReference type="NCBI Taxonomy" id="642589"/>
    <lineage>
        <taxon>Bacteria</taxon>
        <taxon>Bacillati</taxon>
        <taxon>Bacillota</taxon>
        <taxon>Clostridia</taxon>
        <taxon>Eubacteriales</taxon>
        <taxon>Acutalibacteraceae</taxon>
        <taxon>Caproiciproducens</taxon>
    </lineage>
</organism>
<name>A0A4Z0XZG3_9FIRM</name>
<dbReference type="SUPFAM" id="SSF48208">
    <property type="entry name" value="Six-hairpin glycosidases"/>
    <property type="match status" value="1"/>
</dbReference>
<proteinExistence type="inferred from homology"/>
<keyword evidence="3" id="KW-0119">Carbohydrate metabolism</keyword>
<reference evidence="7 8" key="1">
    <citation type="submission" date="2019-04" db="EMBL/GenBank/DDBJ databases">
        <authorList>
            <person name="Poehlein A."/>
            <person name="Bengelsdorf F.R."/>
            <person name="Duerre P."/>
            <person name="Daniel R."/>
        </authorList>
    </citation>
    <scope>NUCLEOTIDE SEQUENCE [LARGE SCALE GENOMIC DNA]</scope>
    <source>
        <strain evidence="7 8">BS-1</strain>
    </source>
</reference>
<comment type="similarity">
    <text evidence="1">Belongs to the glycosyl hydrolase 9 (cellulase E) family.</text>
</comment>
<feature type="domain" description="Cellulase Ig-like" evidence="6">
    <location>
        <begin position="2"/>
        <end position="81"/>
    </location>
</feature>
<dbReference type="SUPFAM" id="SSF81296">
    <property type="entry name" value="E set domains"/>
    <property type="match status" value="1"/>
</dbReference>
<evidence type="ECO:0000256" key="4">
    <source>
        <dbReference type="ARBA" id="ARBA00023326"/>
    </source>
</evidence>
<evidence type="ECO:0000259" key="5">
    <source>
        <dbReference type="Pfam" id="PF00759"/>
    </source>
</evidence>
<dbReference type="CDD" id="cd02850">
    <property type="entry name" value="E_set_Cellulase_N"/>
    <property type="match status" value="1"/>
</dbReference>
<dbReference type="GO" id="GO:0030245">
    <property type="term" value="P:cellulose catabolic process"/>
    <property type="evidence" value="ECO:0007669"/>
    <property type="project" value="UniProtKB-KW"/>
</dbReference>
<gene>
    <name evidence="7" type="ORF">CAGA_19110</name>
</gene>
<evidence type="ECO:0000256" key="2">
    <source>
        <dbReference type="ARBA" id="ARBA00023001"/>
    </source>
</evidence>
<dbReference type="InterPro" id="IPR013783">
    <property type="entry name" value="Ig-like_fold"/>
</dbReference>
<dbReference type="InterPro" id="IPR014756">
    <property type="entry name" value="Ig_E-set"/>
</dbReference>
<dbReference type="EMBL" id="SRMQ01000009">
    <property type="protein sequence ID" value="TGJ75937.1"/>
    <property type="molecule type" value="Genomic_DNA"/>
</dbReference>
<dbReference type="InterPro" id="IPR001701">
    <property type="entry name" value="Glyco_hydro_9"/>
</dbReference>
<evidence type="ECO:0000313" key="8">
    <source>
        <dbReference type="Proteomes" id="UP000297714"/>
    </source>
</evidence>